<dbReference type="GeneID" id="90193406"/>
<dbReference type="Pfam" id="PF00005">
    <property type="entry name" value="ABC_tran"/>
    <property type="match status" value="1"/>
</dbReference>
<keyword evidence="3" id="KW-0547">Nucleotide-binding</keyword>
<dbReference type="InterPro" id="IPR003439">
    <property type="entry name" value="ABC_transporter-like_ATP-bd"/>
</dbReference>
<keyword evidence="7" id="KW-1185">Reference proteome</keyword>
<evidence type="ECO:0000256" key="2">
    <source>
        <dbReference type="ARBA" id="ARBA00022448"/>
    </source>
</evidence>
<keyword evidence="2" id="KW-0813">Transport</keyword>
<keyword evidence="4" id="KW-0067">ATP-binding</keyword>
<proteinExistence type="inferred from homology"/>
<evidence type="ECO:0000313" key="6">
    <source>
        <dbReference type="EMBL" id="BDH80122.1"/>
    </source>
</evidence>
<dbReference type="InterPro" id="IPR027417">
    <property type="entry name" value="P-loop_NTPase"/>
</dbReference>
<sequence length="58" mass="6017">MIEVESLRKTFGKIIALDDISFHVDDGELLGIIGPNGAGKTTAIRIIACILHPDGGGG</sequence>
<dbReference type="EMBL" id="AP025698">
    <property type="protein sequence ID" value="BDH80122.1"/>
    <property type="molecule type" value="Genomic_DNA"/>
</dbReference>
<comment type="similarity">
    <text evidence="1">Belongs to the ABC transporter superfamily.</text>
</comment>
<evidence type="ECO:0000256" key="1">
    <source>
        <dbReference type="ARBA" id="ARBA00005417"/>
    </source>
</evidence>
<evidence type="ECO:0000256" key="4">
    <source>
        <dbReference type="ARBA" id="ARBA00022840"/>
    </source>
</evidence>
<dbReference type="Proteomes" id="UP000831817">
    <property type="component" value="Chromosome"/>
</dbReference>
<reference evidence="6 7" key="1">
    <citation type="submission" date="2022-04" db="EMBL/GenBank/DDBJ databases">
        <title>Complete genome of Methanothermobacter tenebrarum strain RMAS.</title>
        <authorList>
            <person name="Nakamura K."/>
            <person name="Oshima K."/>
            <person name="Hattori M."/>
            <person name="Kamagata Y."/>
            <person name="Takamizawa K."/>
        </authorList>
    </citation>
    <scope>NUCLEOTIDE SEQUENCE [LARGE SCALE GENOMIC DNA]</scope>
    <source>
        <strain evidence="6 7">RMAS</strain>
    </source>
</reference>
<dbReference type="Gene3D" id="3.40.50.300">
    <property type="entry name" value="P-loop containing nucleotide triphosphate hydrolases"/>
    <property type="match status" value="1"/>
</dbReference>
<protein>
    <recommendedName>
        <fullName evidence="5">ABC transporter domain-containing protein</fullName>
    </recommendedName>
</protein>
<dbReference type="RefSeq" id="WP_345894004.1">
    <property type="nucleotide sequence ID" value="NZ_AP025698.1"/>
</dbReference>
<dbReference type="InterPro" id="IPR050763">
    <property type="entry name" value="ABC_transporter_ATP-binding"/>
</dbReference>
<dbReference type="SUPFAM" id="SSF52540">
    <property type="entry name" value="P-loop containing nucleoside triphosphate hydrolases"/>
    <property type="match status" value="1"/>
</dbReference>
<feature type="domain" description="ABC transporter" evidence="5">
    <location>
        <begin position="17"/>
        <end position="56"/>
    </location>
</feature>
<name>A0ABN6PCY8_9EURY</name>
<dbReference type="PANTHER" id="PTHR42711">
    <property type="entry name" value="ABC TRANSPORTER ATP-BINDING PROTEIN"/>
    <property type="match status" value="1"/>
</dbReference>
<dbReference type="PANTHER" id="PTHR42711:SF5">
    <property type="entry name" value="ABC TRANSPORTER ATP-BINDING PROTEIN NATA"/>
    <property type="match status" value="1"/>
</dbReference>
<organism evidence="6 7">
    <name type="scientific">Methanothermobacter tenebrarum</name>
    <dbReference type="NCBI Taxonomy" id="680118"/>
    <lineage>
        <taxon>Archaea</taxon>
        <taxon>Methanobacteriati</taxon>
        <taxon>Methanobacteriota</taxon>
        <taxon>Methanomada group</taxon>
        <taxon>Methanobacteria</taxon>
        <taxon>Methanobacteriales</taxon>
        <taxon>Methanobacteriaceae</taxon>
        <taxon>Methanothermobacter</taxon>
    </lineage>
</organism>
<evidence type="ECO:0000313" key="7">
    <source>
        <dbReference type="Proteomes" id="UP000831817"/>
    </source>
</evidence>
<gene>
    <name evidence="6" type="ORF">MTTB_15010</name>
</gene>
<accession>A0ABN6PCY8</accession>
<evidence type="ECO:0000259" key="5">
    <source>
        <dbReference type="Pfam" id="PF00005"/>
    </source>
</evidence>
<evidence type="ECO:0000256" key="3">
    <source>
        <dbReference type="ARBA" id="ARBA00022741"/>
    </source>
</evidence>